<comment type="caution">
    <text evidence="2">The sequence shown here is derived from an EMBL/GenBank/DDBJ whole genome shotgun (WGS) entry which is preliminary data.</text>
</comment>
<evidence type="ECO:0000313" key="2">
    <source>
        <dbReference type="EMBL" id="TCC98160.1"/>
    </source>
</evidence>
<dbReference type="RefSeq" id="WP_131597535.1">
    <property type="nucleotide sequence ID" value="NZ_SJSL01000007.1"/>
</dbReference>
<dbReference type="OrthoDB" id="1094864at2"/>
<feature type="signal peptide" evidence="1">
    <location>
        <begin position="1"/>
        <end position="22"/>
    </location>
</feature>
<accession>A0A4R0NCU5</accession>
<dbReference type="InterPro" id="IPR032299">
    <property type="entry name" value="DUF4843"/>
</dbReference>
<dbReference type="Pfam" id="PF16132">
    <property type="entry name" value="DUF4843"/>
    <property type="match status" value="1"/>
</dbReference>
<dbReference type="EMBL" id="SJSL01000007">
    <property type="protein sequence ID" value="TCC98160.1"/>
    <property type="molecule type" value="Genomic_DNA"/>
</dbReference>
<name>A0A4R0NCU5_9SPHI</name>
<dbReference type="Proteomes" id="UP000293347">
    <property type="component" value="Unassembled WGS sequence"/>
</dbReference>
<organism evidence="2 3">
    <name type="scientific">Pedobacter psychroterrae</name>
    <dbReference type="NCBI Taxonomy" id="2530453"/>
    <lineage>
        <taxon>Bacteria</taxon>
        <taxon>Pseudomonadati</taxon>
        <taxon>Bacteroidota</taxon>
        <taxon>Sphingobacteriia</taxon>
        <taxon>Sphingobacteriales</taxon>
        <taxon>Sphingobacteriaceae</taxon>
        <taxon>Pedobacter</taxon>
    </lineage>
</organism>
<keyword evidence="1" id="KW-0732">Signal</keyword>
<sequence>MKLSIKNIGLLIALPVILASCAKDKQLMYNEQPSIYVYDRVDSTVFTFATVPVNVVKDTINVEYRIIGTAAAQDRTIKLEPRAGATAKPGYHYSVGPAVVKANEYSAIVPIYVYRKVGLKDSTVTVILDIKENEDFKLGYLGRLRYKLSISDILSKPTIWDSAWAPYFGSYSQVKFRFLLEATGRTEWNSFPFPADSRFMSQRAKNALLVYNQQFGDLFDENNERVVFP</sequence>
<dbReference type="PROSITE" id="PS51257">
    <property type="entry name" value="PROKAR_LIPOPROTEIN"/>
    <property type="match status" value="1"/>
</dbReference>
<gene>
    <name evidence="2" type="ORF">EZ437_18365</name>
</gene>
<feature type="chain" id="PRO_5020314713" evidence="1">
    <location>
        <begin position="23"/>
        <end position="229"/>
    </location>
</feature>
<evidence type="ECO:0000313" key="3">
    <source>
        <dbReference type="Proteomes" id="UP000293347"/>
    </source>
</evidence>
<proteinExistence type="predicted"/>
<reference evidence="2 3" key="1">
    <citation type="submission" date="2019-02" db="EMBL/GenBank/DDBJ databases">
        <title>Pedobacter sp. RP-1-14 sp. nov., isolated from Arctic soil.</title>
        <authorList>
            <person name="Dahal R.H."/>
        </authorList>
    </citation>
    <scope>NUCLEOTIDE SEQUENCE [LARGE SCALE GENOMIC DNA]</scope>
    <source>
        <strain evidence="2 3">RP-1-14</strain>
    </source>
</reference>
<protein>
    <submittedName>
        <fullName evidence="2">DUF4843 domain-containing protein</fullName>
    </submittedName>
</protein>
<evidence type="ECO:0000256" key="1">
    <source>
        <dbReference type="SAM" id="SignalP"/>
    </source>
</evidence>
<keyword evidence="3" id="KW-1185">Reference proteome</keyword>
<dbReference type="AlphaFoldDB" id="A0A4R0NCU5"/>